<evidence type="ECO:0000313" key="3">
    <source>
        <dbReference type="Proteomes" id="UP001077662"/>
    </source>
</evidence>
<feature type="chain" id="PRO_5042963833" description="Lipoprotein" evidence="1">
    <location>
        <begin position="22"/>
        <end position="172"/>
    </location>
</feature>
<dbReference type="EMBL" id="JAPTNE010000006">
    <property type="protein sequence ID" value="MCZ0806352.1"/>
    <property type="molecule type" value="Genomic_DNA"/>
</dbReference>
<accession>A0AAP3DEU9</accession>
<dbReference type="AlphaFoldDB" id="A0AAP3DEU9"/>
<gene>
    <name evidence="2" type="ORF">O0554_05370</name>
</gene>
<name>A0AAP3DEU9_BRELA</name>
<evidence type="ECO:0008006" key="4">
    <source>
        <dbReference type="Google" id="ProtNLM"/>
    </source>
</evidence>
<comment type="caution">
    <text evidence="2">The sequence shown here is derived from an EMBL/GenBank/DDBJ whole genome shotgun (WGS) entry which is preliminary data.</text>
</comment>
<organism evidence="2 3">
    <name type="scientific">Brevibacillus laterosporus</name>
    <name type="common">Bacillus laterosporus</name>
    <dbReference type="NCBI Taxonomy" id="1465"/>
    <lineage>
        <taxon>Bacteria</taxon>
        <taxon>Bacillati</taxon>
        <taxon>Bacillota</taxon>
        <taxon>Bacilli</taxon>
        <taxon>Bacillales</taxon>
        <taxon>Paenibacillaceae</taxon>
        <taxon>Brevibacillus</taxon>
    </lineage>
</organism>
<keyword evidence="1" id="KW-0732">Signal</keyword>
<evidence type="ECO:0000313" key="2">
    <source>
        <dbReference type="EMBL" id="MCZ0806352.1"/>
    </source>
</evidence>
<reference evidence="2" key="1">
    <citation type="submission" date="2022-09" db="EMBL/GenBank/DDBJ databases">
        <title>Genome analysis and characterization of larvicidal activity of Brevibacillus strains.</title>
        <authorList>
            <person name="Patrusheva E.V."/>
            <person name="Izotova A.O."/>
            <person name="Toshchakov S.V."/>
            <person name="Sineoky S.P."/>
        </authorList>
    </citation>
    <scope>NUCLEOTIDE SEQUENCE</scope>
    <source>
        <strain evidence="2">VKPM_B-13247</strain>
    </source>
</reference>
<dbReference type="PROSITE" id="PS51257">
    <property type="entry name" value="PROKAR_LIPOPROTEIN"/>
    <property type="match status" value="1"/>
</dbReference>
<protein>
    <recommendedName>
        <fullName evidence="4">Lipoprotein</fullName>
    </recommendedName>
</protein>
<sequence length="172" mass="19601">MKKIFCLLLSLLFVLSGCQGNQTTEESKHMLNIGVVGTKPSVNEENVQFIELTLDMLVKDENIALDALFIMPEMLQEASKKPYKSIYKAGKYPIYFVDSESSYLPFTEEDMTYESAPKIKDGMYIMGILKGTNKGVIKFRGYGLKDDKKTTKNIKEVYSTIFLDITTEKYLK</sequence>
<feature type="signal peptide" evidence="1">
    <location>
        <begin position="1"/>
        <end position="21"/>
    </location>
</feature>
<evidence type="ECO:0000256" key="1">
    <source>
        <dbReference type="SAM" id="SignalP"/>
    </source>
</evidence>
<dbReference type="RefSeq" id="WP_258433057.1">
    <property type="nucleotide sequence ID" value="NZ_JANSGW010000006.1"/>
</dbReference>
<proteinExistence type="predicted"/>
<dbReference type="Proteomes" id="UP001077662">
    <property type="component" value="Unassembled WGS sequence"/>
</dbReference>